<dbReference type="OrthoDB" id="2285229at2759"/>
<gene>
    <name evidence="6" type="primary">HELZ2_5</name>
    <name evidence="6" type="ORF">OS493_023602</name>
</gene>
<feature type="domain" description="DNA2/NAM7 helicase-like C-terminal" evidence="5">
    <location>
        <begin position="136"/>
        <end position="186"/>
    </location>
</feature>
<keyword evidence="4" id="KW-0067">ATP-binding</keyword>
<dbReference type="AlphaFoldDB" id="A0A9W9ZAV8"/>
<feature type="domain" description="DNA2/NAM7 helicase-like C-terminal" evidence="5">
    <location>
        <begin position="2"/>
        <end position="112"/>
    </location>
</feature>
<reference evidence="6" key="1">
    <citation type="submission" date="2023-01" db="EMBL/GenBank/DDBJ databases">
        <title>Genome assembly of the deep-sea coral Lophelia pertusa.</title>
        <authorList>
            <person name="Herrera S."/>
            <person name="Cordes E."/>
        </authorList>
    </citation>
    <scope>NUCLEOTIDE SEQUENCE</scope>
    <source>
        <strain evidence="6">USNM1676648</strain>
        <tissue evidence="6">Polyp</tissue>
    </source>
</reference>
<keyword evidence="1" id="KW-0547">Nucleotide-binding</keyword>
<dbReference type="GO" id="GO:0005524">
    <property type="term" value="F:ATP binding"/>
    <property type="evidence" value="ECO:0007669"/>
    <property type="project" value="UniProtKB-KW"/>
</dbReference>
<dbReference type="GO" id="GO:0043139">
    <property type="term" value="F:5'-3' DNA helicase activity"/>
    <property type="evidence" value="ECO:0007669"/>
    <property type="project" value="TreeGrafter"/>
</dbReference>
<dbReference type="Gene3D" id="3.40.50.300">
    <property type="entry name" value="P-loop containing nucleotide triphosphate hydrolases"/>
    <property type="match status" value="2"/>
</dbReference>
<dbReference type="InterPro" id="IPR041679">
    <property type="entry name" value="DNA2/NAM7-like_C"/>
</dbReference>
<dbReference type="PANTHER" id="PTHR43788">
    <property type="entry name" value="DNA2/NAM7 HELICASE FAMILY MEMBER"/>
    <property type="match status" value="1"/>
</dbReference>
<evidence type="ECO:0000259" key="5">
    <source>
        <dbReference type="Pfam" id="PF13087"/>
    </source>
</evidence>
<protein>
    <submittedName>
        <fullName evidence="6">Helicase</fullName>
    </submittedName>
</protein>
<dbReference type="GO" id="GO:0016787">
    <property type="term" value="F:hydrolase activity"/>
    <property type="evidence" value="ECO:0007669"/>
    <property type="project" value="UniProtKB-KW"/>
</dbReference>
<dbReference type="SUPFAM" id="SSF52540">
    <property type="entry name" value="P-loop containing nucleoside triphosphate hydrolases"/>
    <property type="match status" value="1"/>
</dbReference>
<dbReference type="PANTHER" id="PTHR43788:SF16">
    <property type="entry name" value="HELICASE WITH ZINC FINGER 2"/>
    <property type="match status" value="1"/>
</dbReference>
<sequence>MFERYSSRALMLKEQYRMHQDICEFPSEQFYKGELVTSASVIERDRELPIVAECYHDRRKFINFWPSHEDEDYVPLVFCDVVGEEEELVVKTEEGNQRSKSNMIEKDKVVETSQLWNSPRFLSLPLSKAKAANVIFVIISLVRSLPDSQIDHEPNGAWLGENLGFVTDGHQINVALTRAKRGLCIIDAALDLDYVHGIDAESPFTIHSRCGGGGRMELGS</sequence>
<dbReference type="InterPro" id="IPR050534">
    <property type="entry name" value="Coronavir_polyprotein_1ab"/>
</dbReference>
<evidence type="ECO:0000256" key="3">
    <source>
        <dbReference type="ARBA" id="ARBA00022806"/>
    </source>
</evidence>
<evidence type="ECO:0000256" key="2">
    <source>
        <dbReference type="ARBA" id="ARBA00022801"/>
    </source>
</evidence>
<evidence type="ECO:0000256" key="1">
    <source>
        <dbReference type="ARBA" id="ARBA00022741"/>
    </source>
</evidence>
<dbReference type="EMBL" id="MU826367">
    <property type="protein sequence ID" value="KAJ7378348.1"/>
    <property type="molecule type" value="Genomic_DNA"/>
</dbReference>
<dbReference type="Pfam" id="PF13087">
    <property type="entry name" value="AAA_12"/>
    <property type="match status" value="2"/>
</dbReference>
<evidence type="ECO:0000313" key="7">
    <source>
        <dbReference type="Proteomes" id="UP001163046"/>
    </source>
</evidence>
<proteinExistence type="predicted"/>
<comment type="caution">
    <text evidence="6">The sequence shown here is derived from an EMBL/GenBank/DDBJ whole genome shotgun (WGS) entry which is preliminary data.</text>
</comment>
<keyword evidence="3 6" id="KW-0347">Helicase</keyword>
<organism evidence="6 7">
    <name type="scientific">Desmophyllum pertusum</name>
    <dbReference type="NCBI Taxonomy" id="174260"/>
    <lineage>
        <taxon>Eukaryota</taxon>
        <taxon>Metazoa</taxon>
        <taxon>Cnidaria</taxon>
        <taxon>Anthozoa</taxon>
        <taxon>Hexacorallia</taxon>
        <taxon>Scleractinia</taxon>
        <taxon>Caryophylliina</taxon>
        <taxon>Caryophylliidae</taxon>
        <taxon>Desmophyllum</taxon>
    </lineage>
</organism>
<accession>A0A9W9ZAV8</accession>
<evidence type="ECO:0000313" key="6">
    <source>
        <dbReference type="EMBL" id="KAJ7378348.1"/>
    </source>
</evidence>
<name>A0A9W9ZAV8_9CNID</name>
<dbReference type="InterPro" id="IPR027417">
    <property type="entry name" value="P-loop_NTPase"/>
</dbReference>
<dbReference type="Proteomes" id="UP001163046">
    <property type="component" value="Unassembled WGS sequence"/>
</dbReference>
<keyword evidence="7" id="KW-1185">Reference proteome</keyword>
<evidence type="ECO:0000256" key="4">
    <source>
        <dbReference type="ARBA" id="ARBA00022840"/>
    </source>
</evidence>
<keyword evidence="2" id="KW-0378">Hydrolase</keyword>